<gene>
    <name evidence="1" type="ORF">TUBRATIS_006710</name>
</gene>
<dbReference type="EMBL" id="RCSS01000140">
    <property type="protein sequence ID" value="RVD92809.1"/>
    <property type="molecule type" value="Genomic_DNA"/>
</dbReference>
<name>A0A437ANW3_9MICR</name>
<reference evidence="1 2" key="1">
    <citation type="submission" date="2018-10" db="EMBL/GenBank/DDBJ databases">
        <title>Draft genome sequence of the microsporidian Tubulinosema ratisbonensis.</title>
        <authorList>
            <person name="Polonais V."/>
            <person name="Peyretaillade E."/>
            <person name="Niehus S."/>
            <person name="Wawrzyniak I."/>
            <person name="Franchet A."/>
            <person name="Gaspin C."/>
            <person name="Reichstadt M."/>
            <person name="Belser C."/>
            <person name="Labadie K."/>
            <person name="Delbac F."/>
            <person name="Ferrandon D."/>
        </authorList>
    </citation>
    <scope>NUCLEOTIDE SEQUENCE [LARGE SCALE GENOMIC DNA]</scope>
    <source>
        <strain evidence="1 2">Franzen</strain>
    </source>
</reference>
<dbReference type="Proteomes" id="UP000282876">
    <property type="component" value="Unassembled WGS sequence"/>
</dbReference>
<evidence type="ECO:0000313" key="2">
    <source>
        <dbReference type="Proteomes" id="UP000282876"/>
    </source>
</evidence>
<dbReference type="AlphaFoldDB" id="A0A437ANW3"/>
<organism evidence="1 2">
    <name type="scientific">Tubulinosema ratisbonensis</name>
    <dbReference type="NCBI Taxonomy" id="291195"/>
    <lineage>
        <taxon>Eukaryota</taxon>
        <taxon>Fungi</taxon>
        <taxon>Fungi incertae sedis</taxon>
        <taxon>Microsporidia</taxon>
        <taxon>Tubulinosematoidea</taxon>
        <taxon>Tubulinosematidae</taxon>
        <taxon>Tubulinosema</taxon>
    </lineage>
</organism>
<protein>
    <submittedName>
        <fullName evidence="1">Uncharacterized protein</fullName>
    </submittedName>
</protein>
<keyword evidence="2" id="KW-1185">Reference proteome</keyword>
<proteinExistence type="predicted"/>
<evidence type="ECO:0000313" key="1">
    <source>
        <dbReference type="EMBL" id="RVD92809.1"/>
    </source>
</evidence>
<dbReference type="VEuPathDB" id="MicrosporidiaDB:TUBRATIS_006710"/>
<accession>A0A437ANW3</accession>
<sequence>MYYKKLKNTSNIHRPLIEDFQNRLNLIDINNYKNKYCRILKIVQDSRGSNELVARSSEQTNDVFKFIINPNKNLGTFFNESEEFYIKRTNKDSSQIYDPNKLKTNFTFDIELSPAMELISEFRVPMQQTTIFEYHKNKFAKLYKGYIKNMKILFDFIHDLNLFMQGLNYDDLYRLKSVAKPSEDDIFFNEIQETFKFNSMLKILNNLQSSTEILLDFVRTMLTKKNRFFDRYRAEFLANKMIELNQVYKFKYKAVKHILCKVKSLYDLYFLMEISQTNEILNEKNKIELFVNFYKREYFSFLSAKITVLLLREDALRRFYSKIDFRSSDIYNIYYDELENFIKFFNNLENKITRILPNKLIKCLLRLRNKQYHLSNLFILLIKEVNLLKKIRSDFILKLNDDLRNITFYYSVFKLDEVEKLISNPFKFHKIPLERYNLYNLYSFLFQTIIMKYEARVFAINKILKCLFETYSKENYKFLLILTLKYN</sequence>
<comment type="caution">
    <text evidence="1">The sequence shown here is derived from an EMBL/GenBank/DDBJ whole genome shotgun (WGS) entry which is preliminary data.</text>
</comment>